<evidence type="ECO:0000313" key="2">
    <source>
        <dbReference type="EMBL" id="MFC3913798.1"/>
    </source>
</evidence>
<evidence type="ECO:0000313" key="3">
    <source>
        <dbReference type="Proteomes" id="UP001595692"/>
    </source>
</evidence>
<dbReference type="Pfam" id="PF14316">
    <property type="entry name" value="DUF4381"/>
    <property type="match status" value="1"/>
</dbReference>
<dbReference type="EMBL" id="JBHSAF010000014">
    <property type="protein sequence ID" value="MFC3913798.1"/>
    <property type="molecule type" value="Genomic_DNA"/>
</dbReference>
<name>A0ABV8CP79_9GAMM</name>
<feature type="transmembrane region" description="Helical" evidence="1">
    <location>
        <begin position="25"/>
        <end position="52"/>
    </location>
</feature>
<organism evidence="2 3">
    <name type="scientific">Pseudaeromonas sharmana</name>
    <dbReference type="NCBI Taxonomy" id="328412"/>
    <lineage>
        <taxon>Bacteria</taxon>
        <taxon>Pseudomonadati</taxon>
        <taxon>Pseudomonadota</taxon>
        <taxon>Gammaproteobacteria</taxon>
        <taxon>Aeromonadales</taxon>
        <taxon>Aeromonadaceae</taxon>
        <taxon>Pseudaeromonas</taxon>
    </lineage>
</organism>
<evidence type="ECO:0000256" key="1">
    <source>
        <dbReference type="SAM" id="Phobius"/>
    </source>
</evidence>
<accession>A0ABV8CP79</accession>
<proteinExistence type="predicted"/>
<protein>
    <submittedName>
        <fullName evidence="2">DUF4381 domain-containing protein</fullName>
    </submittedName>
</protein>
<keyword evidence="1" id="KW-0812">Transmembrane</keyword>
<gene>
    <name evidence="2" type="ORF">ACFOSS_10015</name>
</gene>
<sequence>MSYPLHLLRDIHTSTPPASQWWSHVWLWSAVAGLTLLVLLIWRLWPLLLAAFRLSRLWRLHRQADWIQRLNLWLKQTSLLLLPREQVAPLSGEAWLICLDQLGHSQWQRWGAQWSSWLYGGESVPDAICAQLHRQCWRWWRQLLWRRLCSR</sequence>
<dbReference type="RefSeq" id="WP_377152206.1">
    <property type="nucleotide sequence ID" value="NZ_JBHSAF010000014.1"/>
</dbReference>
<reference evidence="3" key="1">
    <citation type="journal article" date="2019" name="Int. J. Syst. Evol. Microbiol.">
        <title>The Global Catalogue of Microorganisms (GCM) 10K type strain sequencing project: providing services to taxonomists for standard genome sequencing and annotation.</title>
        <authorList>
            <consortium name="The Broad Institute Genomics Platform"/>
            <consortium name="The Broad Institute Genome Sequencing Center for Infectious Disease"/>
            <person name="Wu L."/>
            <person name="Ma J."/>
        </authorList>
    </citation>
    <scope>NUCLEOTIDE SEQUENCE [LARGE SCALE GENOMIC DNA]</scope>
    <source>
        <strain evidence="3">CCUG 54939</strain>
    </source>
</reference>
<dbReference type="Proteomes" id="UP001595692">
    <property type="component" value="Unassembled WGS sequence"/>
</dbReference>
<keyword evidence="3" id="KW-1185">Reference proteome</keyword>
<dbReference type="InterPro" id="IPR025489">
    <property type="entry name" value="DUF4381"/>
</dbReference>
<keyword evidence="1" id="KW-1133">Transmembrane helix</keyword>
<keyword evidence="1" id="KW-0472">Membrane</keyword>
<comment type="caution">
    <text evidence="2">The sequence shown here is derived from an EMBL/GenBank/DDBJ whole genome shotgun (WGS) entry which is preliminary data.</text>
</comment>